<evidence type="ECO:0000256" key="1">
    <source>
        <dbReference type="SAM" id="Phobius"/>
    </source>
</evidence>
<gene>
    <name evidence="2" type="ORF">C8D92_10510</name>
</gene>
<dbReference type="OrthoDB" id="4868247at2"/>
<keyword evidence="1" id="KW-0812">Transmembrane</keyword>
<proteinExistence type="predicted"/>
<name>A0A2U1CWB1_9GAMM</name>
<dbReference type="Pfam" id="PF14345">
    <property type="entry name" value="GDYXXLXY"/>
    <property type="match status" value="1"/>
</dbReference>
<dbReference type="EMBL" id="QEKQ01000005">
    <property type="protein sequence ID" value="PVY76257.1"/>
    <property type="molecule type" value="Genomic_DNA"/>
</dbReference>
<evidence type="ECO:0000313" key="2">
    <source>
        <dbReference type="EMBL" id="PVY76257.1"/>
    </source>
</evidence>
<dbReference type="Proteomes" id="UP000245887">
    <property type="component" value="Unassembled WGS sequence"/>
</dbReference>
<dbReference type="InterPro" id="IPR025833">
    <property type="entry name" value="GDYXXLXY"/>
</dbReference>
<dbReference type="RefSeq" id="WP_116919069.1">
    <property type="nucleotide sequence ID" value="NZ_QEKQ01000005.1"/>
</dbReference>
<reference evidence="2 3" key="1">
    <citation type="submission" date="2018-04" db="EMBL/GenBank/DDBJ databases">
        <title>Genomic Encyclopedia of Type Strains, Phase IV (KMG-IV): sequencing the most valuable type-strain genomes for metagenomic binning, comparative biology and taxonomic classification.</title>
        <authorList>
            <person name="Goeker M."/>
        </authorList>
    </citation>
    <scope>NUCLEOTIDE SEQUENCE [LARGE SCALE GENOMIC DNA]</scope>
    <source>
        <strain evidence="2 3">DSM 28688</strain>
    </source>
</reference>
<feature type="transmembrane region" description="Helical" evidence="1">
    <location>
        <begin position="6"/>
        <end position="25"/>
    </location>
</feature>
<dbReference type="AlphaFoldDB" id="A0A2U1CWB1"/>
<organism evidence="2 3">
    <name type="scientific">Tamilnaduibacter salinus</name>
    <dbReference type="NCBI Taxonomy" id="1484056"/>
    <lineage>
        <taxon>Bacteria</taxon>
        <taxon>Pseudomonadati</taxon>
        <taxon>Pseudomonadota</taxon>
        <taxon>Gammaproteobacteria</taxon>
        <taxon>Pseudomonadales</taxon>
        <taxon>Marinobacteraceae</taxon>
        <taxon>Tamilnaduibacter</taxon>
    </lineage>
</organism>
<comment type="caution">
    <text evidence="2">The sequence shown here is derived from an EMBL/GenBank/DDBJ whole genome shotgun (WGS) entry which is preliminary data.</text>
</comment>
<evidence type="ECO:0000313" key="3">
    <source>
        <dbReference type="Proteomes" id="UP000245887"/>
    </source>
</evidence>
<accession>A0A2U1CWB1</accession>
<keyword evidence="1" id="KW-1133">Transmembrane helix</keyword>
<keyword evidence="1" id="KW-0472">Membrane</keyword>
<protein>
    <submittedName>
        <fullName evidence="2">Putative membrane-anchored protein</fullName>
    </submittedName>
</protein>
<sequence>MDRFSRWVAVVGLALVLAVVNVGIYSKEQLRAKGEVVYLALAPVDPRSLIQGDYMALRFALTRAIRQAVLARYERHAPERQAHDDGAVVALDERGIARFVRLSDDAPLAPDERRIDYRWRQGEVRVATDAFYFQEGTAERYEAAEFGRFRLSDDGELLLTGLVDENLEPLTSGASAAPL</sequence>